<evidence type="ECO:0000313" key="2">
    <source>
        <dbReference type="EMBL" id="UEP64324.1"/>
    </source>
</evidence>
<evidence type="ECO:0000256" key="1">
    <source>
        <dbReference type="SAM" id="SignalP"/>
    </source>
</evidence>
<sequence>MNSFIVIFGIIVAAYGEDHSSALRDGPCPDIKNALSIDIAKFSGNWYGAKENSLDILGRVNCSLLTLQRHGADQWAVLYSGISRKTNERLSVTATAKIVDQKTTIVNYNTNSSVPLVKTYWVMSTDYIHKAIVVSCEQIRSQHQLQIWSNKRRPKDCLSDDDEEDLASAMKSLGINEIMTPINQTGCVYY</sequence>
<dbReference type="Gene3D" id="2.40.128.20">
    <property type="match status" value="1"/>
</dbReference>
<protein>
    <submittedName>
        <fullName evidence="2">Teratocyte apolipoprotein d-like</fullName>
    </submittedName>
</protein>
<keyword evidence="1" id="KW-0732">Signal</keyword>
<proteinExistence type="evidence at transcript level"/>
<organism evidence="2">
    <name type="scientific">Cotesia flavipes</name>
    <name type="common">Parasitic wasp</name>
    <name type="synonym">Apanteles flavipes</name>
    <dbReference type="NCBI Taxonomy" id="89805"/>
    <lineage>
        <taxon>Eukaryota</taxon>
        <taxon>Metazoa</taxon>
        <taxon>Ecdysozoa</taxon>
        <taxon>Arthropoda</taxon>
        <taxon>Hexapoda</taxon>
        <taxon>Insecta</taxon>
        <taxon>Pterygota</taxon>
        <taxon>Neoptera</taxon>
        <taxon>Endopterygota</taxon>
        <taxon>Hymenoptera</taxon>
        <taxon>Apocrita</taxon>
        <taxon>Ichneumonoidea</taxon>
        <taxon>Braconidae</taxon>
        <taxon>Microgastrinae</taxon>
        <taxon>Cotesia</taxon>
    </lineage>
</organism>
<feature type="signal peptide" evidence="1">
    <location>
        <begin position="1"/>
        <end position="16"/>
    </location>
</feature>
<dbReference type="SUPFAM" id="SSF50814">
    <property type="entry name" value="Lipocalins"/>
    <property type="match status" value="1"/>
</dbReference>
<reference evidence="2" key="1">
    <citation type="submission" date="2021-08" db="EMBL/GenBank/DDBJ databases">
        <title>Proteotranscriptomics reveals the secretory dynamics of teratocytes, master regulators of parasitization by the endoparasitoid wasp Cotesia flavipes.</title>
        <authorList>
            <person name="Pinto C.G."/>
            <person name="Walker A.A."/>
            <person name="Robinson S."/>
            <person name="King G.F."/>
            <person name="Rossi G.D."/>
        </authorList>
    </citation>
    <scope>NUCLEOTIDE SEQUENCE</scope>
</reference>
<name>A0A8K1YTV0_COTFL</name>
<accession>A0A8K1YTV0</accession>
<feature type="chain" id="PRO_5035459499" evidence="1">
    <location>
        <begin position="17"/>
        <end position="190"/>
    </location>
</feature>
<dbReference type="EMBL" id="MZ746731">
    <property type="protein sequence ID" value="UEP64324.1"/>
    <property type="molecule type" value="mRNA"/>
</dbReference>
<dbReference type="AlphaFoldDB" id="A0A8K1YTV0"/>
<dbReference type="CDD" id="cd00301">
    <property type="entry name" value="lipocalin_FABP"/>
    <property type="match status" value="1"/>
</dbReference>
<dbReference type="InterPro" id="IPR012674">
    <property type="entry name" value="Calycin"/>
</dbReference>